<keyword evidence="2" id="KW-0645">Protease</keyword>
<evidence type="ECO:0000259" key="10">
    <source>
        <dbReference type="PROSITE" id="PS50208"/>
    </source>
</evidence>
<evidence type="ECO:0000256" key="3">
    <source>
        <dbReference type="ARBA" id="ARBA00022703"/>
    </source>
</evidence>
<protein>
    <submittedName>
        <fullName evidence="11">Caspase 7</fullName>
        <ecNumber evidence="11">3.4.22.60</ecNumber>
    </submittedName>
</protein>
<evidence type="ECO:0000256" key="7">
    <source>
        <dbReference type="RuleBase" id="RU003971"/>
    </source>
</evidence>
<evidence type="ECO:0000256" key="2">
    <source>
        <dbReference type="ARBA" id="ARBA00022670"/>
    </source>
</evidence>
<feature type="region of interest" description="Disordered" evidence="8">
    <location>
        <begin position="1"/>
        <end position="20"/>
    </location>
</feature>
<dbReference type="GO" id="GO:0006915">
    <property type="term" value="P:apoptotic process"/>
    <property type="evidence" value="ECO:0007669"/>
    <property type="project" value="UniProtKB-KW"/>
</dbReference>
<dbReference type="GO" id="GO:0006508">
    <property type="term" value="P:proteolysis"/>
    <property type="evidence" value="ECO:0007669"/>
    <property type="project" value="UniProtKB-KW"/>
</dbReference>
<dbReference type="InterPro" id="IPR002398">
    <property type="entry name" value="Pept_C14"/>
</dbReference>
<dbReference type="PROSITE" id="PS01121">
    <property type="entry name" value="CASPASE_HIS"/>
    <property type="match status" value="1"/>
</dbReference>
<dbReference type="GO" id="GO:0043525">
    <property type="term" value="P:positive regulation of neuron apoptotic process"/>
    <property type="evidence" value="ECO:0007669"/>
    <property type="project" value="TreeGrafter"/>
</dbReference>
<dbReference type="InterPro" id="IPR001309">
    <property type="entry name" value="Pept_C14_p20"/>
</dbReference>
<keyword evidence="5" id="KW-0788">Thiol protease</keyword>
<keyword evidence="12" id="KW-1185">Reference proteome</keyword>
<organism evidence="11 12">
    <name type="scientific">Mytilus galloprovincialis</name>
    <name type="common">Mediterranean mussel</name>
    <dbReference type="NCBI Taxonomy" id="29158"/>
    <lineage>
        <taxon>Eukaryota</taxon>
        <taxon>Metazoa</taxon>
        <taxon>Spiralia</taxon>
        <taxon>Lophotrochozoa</taxon>
        <taxon>Mollusca</taxon>
        <taxon>Bivalvia</taxon>
        <taxon>Autobranchia</taxon>
        <taxon>Pteriomorphia</taxon>
        <taxon>Mytilida</taxon>
        <taxon>Mytiloidea</taxon>
        <taxon>Mytilidae</taxon>
        <taxon>Mytilinae</taxon>
        <taxon>Mytilus</taxon>
    </lineage>
</organism>
<dbReference type="CDD" id="cd00032">
    <property type="entry name" value="CASc"/>
    <property type="match status" value="1"/>
</dbReference>
<evidence type="ECO:0000256" key="6">
    <source>
        <dbReference type="ARBA" id="ARBA00023145"/>
    </source>
</evidence>
<dbReference type="PROSITE" id="PS50208">
    <property type="entry name" value="CASPASE_P20"/>
    <property type="match status" value="1"/>
</dbReference>
<keyword evidence="3" id="KW-0053">Apoptosis</keyword>
<dbReference type="PROSITE" id="PS01122">
    <property type="entry name" value="CASPASE_CYS"/>
    <property type="match status" value="1"/>
</dbReference>
<dbReference type="PRINTS" id="PR00376">
    <property type="entry name" value="IL1BCENZYME"/>
</dbReference>
<name>A0A8B6CB06_MYTGA</name>
<dbReference type="PANTHER" id="PTHR10454">
    <property type="entry name" value="CASPASE"/>
    <property type="match status" value="1"/>
</dbReference>
<sequence>MEGTQTETDKNDTTDAKNMEDTVDTFPFSFGKKSVPVNIHMSREEFEADIYPMNRKNRGFAVIINNKTFDQGVGLGARNGTDVDASALANRFAELGFDVELEDDVTTEEMMQIMKKYAYMDHSENDCFACAILSHGEEGIVYGKNGKVEIKKLLEPFKGNLCETLAGKPKIFFIQACRGTEFDEGVEMNVADAKGEMDVDRQISTHKIPAEADFLVAYSVVPGYYAWRNSIDGSWFVQALSTVLEKYGNQLDLVRILTRVNKLVAYKFQSNTSNPYMSRKKQIPCITSMLTKELYFFPKQ</sequence>
<dbReference type="Proteomes" id="UP000596742">
    <property type="component" value="Unassembled WGS sequence"/>
</dbReference>
<dbReference type="GO" id="GO:0005737">
    <property type="term" value="C:cytoplasm"/>
    <property type="evidence" value="ECO:0007669"/>
    <property type="project" value="TreeGrafter"/>
</dbReference>
<evidence type="ECO:0000256" key="8">
    <source>
        <dbReference type="SAM" id="MobiDB-lite"/>
    </source>
</evidence>
<dbReference type="SMART" id="SM00115">
    <property type="entry name" value="CASc"/>
    <property type="match status" value="1"/>
</dbReference>
<dbReference type="InterPro" id="IPR002138">
    <property type="entry name" value="Pept_C14_p10"/>
</dbReference>
<dbReference type="InterPro" id="IPR033139">
    <property type="entry name" value="Caspase_cys_AS"/>
</dbReference>
<keyword evidence="6" id="KW-0865">Zymogen</keyword>
<reference evidence="11" key="1">
    <citation type="submission" date="2018-11" db="EMBL/GenBank/DDBJ databases">
        <authorList>
            <person name="Alioto T."/>
            <person name="Alioto T."/>
        </authorList>
    </citation>
    <scope>NUCLEOTIDE SEQUENCE</scope>
</reference>
<dbReference type="InterPro" id="IPR015917">
    <property type="entry name" value="Pept_C14A"/>
</dbReference>
<dbReference type="PANTHER" id="PTHR10454:SF31">
    <property type="entry name" value="CASPASE-7"/>
    <property type="match status" value="1"/>
</dbReference>
<proteinExistence type="inferred from homology"/>
<keyword evidence="4 11" id="KW-0378">Hydrolase</keyword>
<dbReference type="EMBL" id="UYJE01001397">
    <property type="protein sequence ID" value="VDI01849.1"/>
    <property type="molecule type" value="Genomic_DNA"/>
</dbReference>
<dbReference type="SUPFAM" id="SSF52129">
    <property type="entry name" value="Caspase-like"/>
    <property type="match status" value="1"/>
</dbReference>
<dbReference type="EC" id="3.4.22.60" evidence="11"/>
<evidence type="ECO:0000256" key="1">
    <source>
        <dbReference type="ARBA" id="ARBA00010134"/>
    </source>
</evidence>
<dbReference type="GO" id="GO:0004197">
    <property type="term" value="F:cysteine-type endopeptidase activity"/>
    <property type="evidence" value="ECO:0007669"/>
    <property type="project" value="InterPro"/>
</dbReference>
<accession>A0A8B6CB06</accession>
<dbReference type="PROSITE" id="PS50207">
    <property type="entry name" value="CASPASE_P10"/>
    <property type="match status" value="1"/>
</dbReference>
<dbReference type="InterPro" id="IPR016129">
    <property type="entry name" value="Caspase_his_AS"/>
</dbReference>
<evidence type="ECO:0000256" key="5">
    <source>
        <dbReference type="ARBA" id="ARBA00022807"/>
    </source>
</evidence>
<comment type="caution">
    <text evidence="11">The sequence shown here is derived from an EMBL/GenBank/DDBJ whole genome shotgun (WGS) entry which is preliminary data.</text>
</comment>
<comment type="similarity">
    <text evidence="1 7">Belongs to the peptidase C14A family.</text>
</comment>
<dbReference type="InterPro" id="IPR011600">
    <property type="entry name" value="Pept_C14_caspase"/>
</dbReference>
<dbReference type="Pfam" id="PF00656">
    <property type="entry name" value="Peptidase_C14"/>
    <property type="match status" value="1"/>
</dbReference>
<feature type="domain" description="Caspase family p10" evidence="9">
    <location>
        <begin position="204"/>
        <end position="298"/>
    </location>
</feature>
<dbReference type="Gene3D" id="3.40.50.1460">
    <property type="match status" value="1"/>
</dbReference>
<dbReference type="AlphaFoldDB" id="A0A8B6CB06"/>
<evidence type="ECO:0000313" key="11">
    <source>
        <dbReference type="EMBL" id="VDI01849.1"/>
    </source>
</evidence>
<gene>
    <name evidence="11" type="ORF">MGAL_10B020689</name>
</gene>
<feature type="domain" description="Caspase family p20" evidence="10">
    <location>
        <begin position="57"/>
        <end position="181"/>
    </location>
</feature>
<dbReference type="OrthoDB" id="6116485at2759"/>
<dbReference type="FunFam" id="3.40.50.1460:FF:000001">
    <property type="entry name" value="Caspase-3 preproprotein"/>
    <property type="match status" value="1"/>
</dbReference>
<dbReference type="InterPro" id="IPR029030">
    <property type="entry name" value="Caspase-like_dom_sf"/>
</dbReference>
<evidence type="ECO:0000259" key="9">
    <source>
        <dbReference type="PROSITE" id="PS50207"/>
    </source>
</evidence>
<evidence type="ECO:0000313" key="12">
    <source>
        <dbReference type="Proteomes" id="UP000596742"/>
    </source>
</evidence>
<feature type="compositionally biased region" description="Basic and acidic residues" evidence="8">
    <location>
        <begin position="7"/>
        <end position="20"/>
    </location>
</feature>
<evidence type="ECO:0000256" key="4">
    <source>
        <dbReference type="ARBA" id="ARBA00022801"/>
    </source>
</evidence>